<evidence type="ECO:0000256" key="1">
    <source>
        <dbReference type="ARBA" id="ARBA00003330"/>
    </source>
</evidence>
<dbReference type="PANTHER" id="PTHR42801:SF7">
    <property type="entry name" value="SLL1159 PROTEIN"/>
    <property type="match status" value="1"/>
</dbReference>
<dbReference type="CDD" id="cd02970">
    <property type="entry name" value="PRX_like2"/>
    <property type="match status" value="1"/>
</dbReference>
<evidence type="ECO:0000256" key="11">
    <source>
        <dbReference type="ARBA" id="ARBA00049091"/>
    </source>
</evidence>
<evidence type="ECO:0000256" key="3">
    <source>
        <dbReference type="ARBA" id="ARBA00022559"/>
    </source>
</evidence>
<evidence type="ECO:0000256" key="9">
    <source>
        <dbReference type="ARBA" id="ARBA00038489"/>
    </source>
</evidence>
<dbReference type="GO" id="GO:0034599">
    <property type="term" value="P:cellular response to oxidative stress"/>
    <property type="evidence" value="ECO:0007669"/>
    <property type="project" value="TreeGrafter"/>
</dbReference>
<name>J1I7W3_9BACT</name>
<proteinExistence type="inferred from homology"/>
<dbReference type="Pfam" id="PF00578">
    <property type="entry name" value="AhpC-TSA"/>
    <property type="match status" value="1"/>
</dbReference>
<dbReference type="InterPro" id="IPR000866">
    <property type="entry name" value="AhpC/TSA"/>
</dbReference>
<evidence type="ECO:0000256" key="8">
    <source>
        <dbReference type="ARBA" id="ARBA00032824"/>
    </source>
</evidence>
<dbReference type="HOGENOM" id="CLU_042529_5_0_10"/>
<dbReference type="Gene3D" id="3.40.30.10">
    <property type="entry name" value="Glutaredoxin"/>
    <property type="match status" value="1"/>
</dbReference>
<dbReference type="GO" id="GO:0008379">
    <property type="term" value="F:thioredoxin peroxidase activity"/>
    <property type="evidence" value="ECO:0007669"/>
    <property type="project" value="TreeGrafter"/>
</dbReference>
<keyword evidence="6" id="KW-1015">Disulfide bond</keyword>
<reference evidence="14" key="1">
    <citation type="journal article" date="2012" name="Stand. Genomic Sci.">
        <title>Permanent draft genome sequence of the gliding predator Saprospira grandis strain Sa g1 (= HR1).</title>
        <authorList>
            <person name="Mavromatis K."/>
            <person name="Chertkov O."/>
            <person name="Lapidus A."/>
            <person name="Nolan M."/>
            <person name="Lucas S."/>
            <person name="Tice H."/>
            <person name="Del Rio T.G."/>
            <person name="Cheng J.F."/>
            <person name="Han C."/>
            <person name="Tapia R."/>
            <person name="Bruce D."/>
            <person name="Goodwin L.A."/>
            <person name="Pitluck S."/>
            <person name="Huntemann M."/>
            <person name="Liolios K."/>
            <person name="Pagani I."/>
            <person name="Ivanova N."/>
            <person name="Mikhailova N."/>
            <person name="Pati A."/>
            <person name="Chen A."/>
            <person name="Palaniappan K."/>
            <person name="Land M."/>
            <person name="Brambilla E.M."/>
            <person name="Rohde M."/>
            <person name="Spring S."/>
            <person name="Goker M."/>
            <person name="Detter J.C."/>
            <person name="Bristow J."/>
            <person name="Eisen J.A."/>
            <person name="Markowitz V."/>
            <person name="Hugenholtz P."/>
            <person name="Kyrpides N.C."/>
            <person name="Klenk H.P."/>
            <person name="Woyke T."/>
        </authorList>
    </citation>
    <scope>NUCLEOTIDE SEQUENCE [LARGE SCALE GENOMIC DNA]</scope>
    <source>
        <strain evidence="14">DSM 2844</strain>
    </source>
</reference>
<keyword evidence="4" id="KW-0049">Antioxidant</keyword>
<evidence type="ECO:0000256" key="7">
    <source>
        <dbReference type="ARBA" id="ARBA00023284"/>
    </source>
</evidence>
<comment type="catalytic activity">
    <reaction evidence="11">
        <text>a hydroperoxide + [thioredoxin]-dithiol = an alcohol + [thioredoxin]-disulfide + H2O</text>
        <dbReference type="Rhea" id="RHEA:62620"/>
        <dbReference type="Rhea" id="RHEA-COMP:10698"/>
        <dbReference type="Rhea" id="RHEA-COMP:10700"/>
        <dbReference type="ChEBI" id="CHEBI:15377"/>
        <dbReference type="ChEBI" id="CHEBI:29950"/>
        <dbReference type="ChEBI" id="CHEBI:30879"/>
        <dbReference type="ChEBI" id="CHEBI:35924"/>
        <dbReference type="ChEBI" id="CHEBI:50058"/>
        <dbReference type="EC" id="1.11.1.24"/>
    </reaction>
</comment>
<dbReference type="AlphaFoldDB" id="J1I7W3"/>
<evidence type="ECO:0000256" key="6">
    <source>
        <dbReference type="ARBA" id="ARBA00023157"/>
    </source>
</evidence>
<dbReference type="InterPro" id="IPR036249">
    <property type="entry name" value="Thioredoxin-like_sf"/>
</dbReference>
<evidence type="ECO:0000313" key="13">
    <source>
        <dbReference type="EMBL" id="EJF54523.1"/>
    </source>
</evidence>
<dbReference type="InterPro" id="IPR050924">
    <property type="entry name" value="Peroxiredoxin_BCP/PrxQ"/>
</dbReference>
<evidence type="ECO:0000256" key="2">
    <source>
        <dbReference type="ARBA" id="ARBA00013017"/>
    </source>
</evidence>
<organism evidence="13 14">
    <name type="scientific">Saprospira grandis DSM 2844</name>
    <dbReference type="NCBI Taxonomy" id="694433"/>
    <lineage>
        <taxon>Bacteria</taxon>
        <taxon>Pseudomonadati</taxon>
        <taxon>Bacteroidota</taxon>
        <taxon>Saprospiria</taxon>
        <taxon>Saprospirales</taxon>
        <taxon>Saprospiraceae</taxon>
        <taxon>Saprospira</taxon>
    </lineage>
</organism>
<accession>J1I7W3</accession>
<dbReference type="PANTHER" id="PTHR42801">
    <property type="entry name" value="THIOREDOXIN-DEPENDENT PEROXIDE REDUCTASE"/>
    <property type="match status" value="1"/>
</dbReference>
<evidence type="ECO:0000313" key="14">
    <source>
        <dbReference type="Proteomes" id="UP000005113"/>
    </source>
</evidence>
<dbReference type="OrthoDB" id="9809746at2"/>
<dbReference type="InterPro" id="IPR013766">
    <property type="entry name" value="Thioredoxin_domain"/>
</dbReference>
<evidence type="ECO:0000256" key="5">
    <source>
        <dbReference type="ARBA" id="ARBA00023002"/>
    </source>
</evidence>
<dbReference type="RefSeq" id="WP_002660257.1">
    <property type="nucleotide sequence ID" value="NZ_JH719942.1"/>
</dbReference>
<sequence length="217" mass="24584">MKSFQEKMAALQKTLEGRMPADYIQIMHKATADLGASGIQEGVLKVGDKFPAFTLKNQDGAPIQSTEIFKKGPVLFTFYRGIWCPYCNMDLGYLQQNAEKLAELGVQLFAISPELPAFLQKTKQQQKLDFDLLHDFKSELGQELGLRFSVPTELKALYANQFKIDLDKHQGHSDWTLPMPARFLVDQDGVIQYVESNPDYTTRPALEAVYALDFLKK</sequence>
<dbReference type="GO" id="GO:0045454">
    <property type="term" value="P:cell redox homeostasis"/>
    <property type="evidence" value="ECO:0007669"/>
    <property type="project" value="TreeGrafter"/>
</dbReference>
<feature type="domain" description="Thioredoxin" evidence="12">
    <location>
        <begin position="44"/>
        <end position="217"/>
    </location>
</feature>
<dbReference type="Proteomes" id="UP000005113">
    <property type="component" value="Unassembled WGS sequence"/>
</dbReference>
<dbReference type="PROSITE" id="PS51352">
    <property type="entry name" value="THIOREDOXIN_2"/>
    <property type="match status" value="1"/>
</dbReference>
<keyword evidence="5" id="KW-0560">Oxidoreductase</keyword>
<comment type="similarity">
    <text evidence="9">Belongs to the peroxiredoxin family. BCP/PrxQ subfamily.</text>
</comment>
<evidence type="ECO:0000259" key="12">
    <source>
        <dbReference type="PROSITE" id="PS51352"/>
    </source>
</evidence>
<dbReference type="GO" id="GO:0005737">
    <property type="term" value="C:cytoplasm"/>
    <property type="evidence" value="ECO:0007669"/>
    <property type="project" value="TreeGrafter"/>
</dbReference>
<protein>
    <recommendedName>
        <fullName evidence="2">thioredoxin-dependent peroxiredoxin</fullName>
        <ecNumber evidence="2">1.11.1.24</ecNumber>
    </recommendedName>
    <alternativeName>
        <fullName evidence="8">Thioredoxin peroxidase</fullName>
    </alternativeName>
    <alternativeName>
        <fullName evidence="10">Thioredoxin-dependent peroxiredoxin Bcp</fullName>
    </alternativeName>
</protein>
<dbReference type="EMBL" id="JH719942">
    <property type="protein sequence ID" value="EJF54523.1"/>
    <property type="molecule type" value="Genomic_DNA"/>
</dbReference>
<dbReference type="SUPFAM" id="SSF52833">
    <property type="entry name" value="Thioredoxin-like"/>
    <property type="match status" value="1"/>
</dbReference>
<evidence type="ECO:0000256" key="4">
    <source>
        <dbReference type="ARBA" id="ARBA00022862"/>
    </source>
</evidence>
<comment type="function">
    <text evidence="1">Thiol-specific peroxidase that catalyzes the reduction of hydrogen peroxide and organic hydroperoxides to water and alcohols, respectively. Plays a role in cell protection against oxidative stress by detoxifying peroxides and as sensor of hydrogen peroxide-mediated signaling events.</text>
</comment>
<keyword evidence="3" id="KW-0575">Peroxidase</keyword>
<gene>
    <name evidence="13" type="ORF">SapgrDRAFT_2869</name>
</gene>
<evidence type="ECO:0000256" key="10">
    <source>
        <dbReference type="ARBA" id="ARBA00042639"/>
    </source>
</evidence>
<dbReference type="EC" id="1.11.1.24" evidence="2"/>
<keyword evidence="7" id="KW-0676">Redox-active center</keyword>